<dbReference type="InterPro" id="IPR009081">
    <property type="entry name" value="PP-bd_ACP"/>
</dbReference>
<name>A0A3A8QZ64_9BACT</name>
<dbReference type="SMART" id="SM01294">
    <property type="entry name" value="PKS_PP_betabranch"/>
    <property type="match status" value="1"/>
</dbReference>
<sequence length="94" mass="10086">MPELKGTLLMPSIPSAEALSSWLSARIATYVQRKPDEIRADVPLAEYGLDSVYALTLAGDLEDHLGLSLDPTLMWDHPTIAGLTQALLQVLAGA</sequence>
<keyword evidence="5" id="KW-1185">Reference proteome</keyword>
<accession>A0A3A8QZ64</accession>
<dbReference type="EMBL" id="RAWK01000026">
    <property type="protein sequence ID" value="RKH72210.1"/>
    <property type="molecule type" value="Genomic_DNA"/>
</dbReference>
<dbReference type="SUPFAM" id="SSF47336">
    <property type="entry name" value="ACP-like"/>
    <property type="match status" value="1"/>
</dbReference>
<keyword evidence="2" id="KW-0597">Phosphoprotein</keyword>
<proteinExistence type="predicted"/>
<feature type="domain" description="Carrier" evidence="3">
    <location>
        <begin position="14"/>
        <end position="91"/>
    </location>
</feature>
<evidence type="ECO:0000256" key="2">
    <source>
        <dbReference type="ARBA" id="ARBA00022553"/>
    </source>
</evidence>
<evidence type="ECO:0000259" key="3">
    <source>
        <dbReference type="PROSITE" id="PS50075"/>
    </source>
</evidence>
<dbReference type="SMART" id="SM00823">
    <property type="entry name" value="PKS_PP"/>
    <property type="match status" value="1"/>
</dbReference>
<dbReference type="Pfam" id="PF00550">
    <property type="entry name" value="PP-binding"/>
    <property type="match status" value="1"/>
</dbReference>
<protein>
    <submittedName>
        <fullName evidence="4">Acyl carrier protein</fullName>
    </submittedName>
</protein>
<dbReference type="AlphaFoldDB" id="A0A3A8QZ64"/>
<dbReference type="GO" id="GO:0031177">
    <property type="term" value="F:phosphopantetheine binding"/>
    <property type="evidence" value="ECO:0007669"/>
    <property type="project" value="InterPro"/>
</dbReference>
<reference evidence="5" key="1">
    <citation type="submission" date="2018-09" db="EMBL/GenBank/DDBJ databases">
        <authorList>
            <person name="Livingstone P.G."/>
            <person name="Whitworth D.E."/>
        </authorList>
    </citation>
    <scope>NUCLEOTIDE SEQUENCE [LARGE SCALE GENOMIC DNA]</scope>
    <source>
        <strain evidence="5">AB050A</strain>
    </source>
</reference>
<comment type="caution">
    <text evidence="4">The sequence shown here is derived from an EMBL/GenBank/DDBJ whole genome shotgun (WGS) entry which is preliminary data.</text>
</comment>
<dbReference type="Proteomes" id="UP000267003">
    <property type="component" value="Unassembled WGS sequence"/>
</dbReference>
<dbReference type="Gene3D" id="1.10.1200.10">
    <property type="entry name" value="ACP-like"/>
    <property type="match status" value="1"/>
</dbReference>
<evidence type="ECO:0000256" key="1">
    <source>
        <dbReference type="ARBA" id="ARBA00022450"/>
    </source>
</evidence>
<evidence type="ECO:0000313" key="5">
    <source>
        <dbReference type="Proteomes" id="UP000267003"/>
    </source>
</evidence>
<evidence type="ECO:0000313" key="4">
    <source>
        <dbReference type="EMBL" id="RKH72210.1"/>
    </source>
</evidence>
<dbReference type="InterPro" id="IPR020806">
    <property type="entry name" value="PKS_PP-bd"/>
</dbReference>
<organism evidence="4 5">
    <name type="scientific">Corallococcus aberystwythensis</name>
    <dbReference type="NCBI Taxonomy" id="2316722"/>
    <lineage>
        <taxon>Bacteria</taxon>
        <taxon>Pseudomonadati</taxon>
        <taxon>Myxococcota</taxon>
        <taxon>Myxococcia</taxon>
        <taxon>Myxococcales</taxon>
        <taxon>Cystobacterineae</taxon>
        <taxon>Myxococcaceae</taxon>
        <taxon>Corallococcus</taxon>
    </lineage>
</organism>
<dbReference type="PROSITE" id="PS50075">
    <property type="entry name" value="CARRIER"/>
    <property type="match status" value="1"/>
</dbReference>
<dbReference type="OrthoDB" id="9023404at2"/>
<dbReference type="InterPro" id="IPR036736">
    <property type="entry name" value="ACP-like_sf"/>
</dbReference>
<keyword evidence="1" id="KW-0596">Phosphopantetheine</keyword>
<gene>
    <name evidence="4" type="ORF">D7W81_06345</name>
</gene>